<dbReference type="OrthoDB" id="9763107at2"/>
<dbReference type="Gene3D" id="3.90.1380.10">
    <property type="entry name" value="Threonine synthase, N-terminal domain"/>
    <property type="match status" value="1"/>
</dbReference>
<feature type="modified residue" description="N6-(pyridoxal phosphate)lysine" evidence="12">
    <location>
        <position position="107"/>
    </location>
</feature>
<dbReference type="Pfam" id="PF00291">
    <property type="entry name" value="PALP"/>
    <property type="match status" value="1"/>
</dbReference>
<dbReference type="FunFam" id="3.40.50.1100:FF:000022">
    <property type="entry name" value="Threonine synthase"/>
    <property type="match status" value="1"/>
</dbReference>
<dbReference type="PROSITE" id="PS00165">
    <property type="entry name" value="DEHYDRATASE_SER_THR"/>
    <property type="match status" value="1"/>
</dbReference>
<keyword evidence="16" id="KW-1185">Reference proteome</keyword>
<dbReference type="InterPro" id="IPR036052">
    <property type="entry name" value="TrpB-like_PALP_sf"/>
</dbReference>
<dbReference type="NCBIfam" id="TIGR00260">
    <property type="entry name" value="thrC"/>
    <property type="match status" value="1"/>
</dbReference>
<evidence type="ECO:0000259" key="13">
    <source>
        <dbReference type="Pfam" id="PF00291"/>
    </source>
</evidence>
<dbReference type="GO" id="GO:0004795">
    <property type="term" value="F:threonine synthase activity"/>
    <property type="evidence" value="ECO:0007669"/>
    <property type="project" value="UniProtKB-UniRule"/>
</dbReference>
<comment type="cofactor">
    <cofactor evidence="1 12">
        <name>pyridoxal 5'-phosphate</name>
        <dbReference type="ChEBI" id="CHEBI:597326"/>
    </cofactor>
</comment>
<evidence type="ECO:0000259" key="14">
    <source>
        <dbReference type="Pfam" id="PF14821"/>
    </source>
</evidence>
<dbReference type="AlphaFoldDB" id="L8JMI7"/>
<dbReference type="STRING" id="1237149.C900_03816"/>
<dbReference type="InterPro" id="IPR029144">
    <property type="entry name" value="Thr_synth_N"/>
</dbReference>
<accession>L8JMI7</accession>
<evidence type="ECO:0000256" key="4">
    <source>
        <dbReference type="ARBA" id="ARBA00013028"/>
    </source>
</evidence>
<feature type="domain" description="Threonine synthase N-terminal" evidence="14">
    <location>
        <begin position="2"/>
        <end position="79"/>
    </location>
</feature>
<name>L8JMI7_9BACT</name>
<dbReference type="UniPathway" id="UPA00050">
    <property type="reaction ID" value="UER00065"/>
</dbReference>
<evidence type="ECO:0000313" key="16">
    <source>
        <dbReference type="Proteomes" id="UP000011135"/>
    </source>
</evidence>
<dbReference type="EMBL" id="AMZN01000055">
    <property type="protein sequence ID" value="ELR70131.1"/>
    <property type="molecule type" value="Genomic_DNA"/>
</dbReference>
<evidence type="ECO:0000256" key="12">
    <source>
        <dbReference type="PIRSR" id="PIRSR604450-51"/>
    </source>
</evidence>
<reference evidence="15 16" key="1">
    <citation type="submission" date="2012-12" db="EMBL/GenBank/DDBJ databases">
        <title>Genome assembly of Fulvivirga imtechensis AK7.</title>
        <authorList>
            <person name="Nupur N."/>
            <person name="Khatri I."/>
            <person name="Kumar R."/>
            <person name="Subramanian S."/>
            <person name="Pinnaka A."/>
        </authorList>
    </citation>
    <scope>NUCLEOTIDE SEQUENCE [LARGE SCALE GENOMIC DNA]</scope>
    <source>
        <strain evidence="15 16">AK7</strain>
    </source>
</reference>
<dbReference type="eggNOG" id="COG0498">
    <property type="taxonomic scope" value="Bacteria"/>
</dbReference>
<dbReference type="EC" id="4.2.3.1" evidence="4 11"/>
<dbReference type="SUPFAM" id="SSF53686">
    <property type="entry name" value="Tryptophan synthase beta subunit-like PLP-dependent enzymes"/>
    <property type="match status" value="1"/>
</dbReference>
<feature type="domain" description="Tryptophan synthase beta chain-like PALP" evidence="13">
    <location>
        <begin position="93"/>
        <end position="368"/>
    </location>
</feature>
<evidence type="ECO:0000256" key="1">
    <source>
        <dbReference type="ARBA" id="ARBA00001933"/>
    </source>
</evidence>
<evidence type="ECO:0000256" key="2">
    <source>
        <dbReference type="ARBA" id="ARBA00004979"/>
    </source>
</evidence>
<sequence>MKYYSTNHKAERVSFREAVIKGLPEDNGLYMPEMITPLPPSFFEKLPDTSLAEIGYNVAQPFVGDDIPEQEMLAIIEDTLNFDIPVVKVEEGIYALELFHGPTLAFKDVGARFLARCLSYFSKNEQQKVTVLVATSGDTGSAVAHGFLGVPNVDVVILYPKGKVSTLQEQQLTTLGQNITALEINGTFDDCQRMVKSAFLDKSLNESVRLTSANSINMARLLPQSFYYFWAKAQLPGRDLVFSVPSGNYGNLTAGLLAKRLGLDIRAFVASSNINDVVPNYLATGDFKPTASRQTISNAMDVGSPSNFYRMLDLYNDEWKSIISDIKGYSFNDDQTRAAMKEVYDRTGYVLDPHGAVGYLGLKNYLKENDATGIFLETAHPAKFKDVVDEVVGNVEVPERLAKYMHEERKSVEMGSNFEELKEYLMVSLEKR</sequence>
<evidence type="ECO:0000256" key="7">
    <source>
        <dbReference type="ARBA" id="ARBA00022697"/>
    </source>
</evidence>
<comment type="caution">
    <text evidence="15">The sequence shown here is derived from an EMBL/GenBank/DDBJ whole genome shotgun (WGS) entry which is preliminary data.</text>
</comment>
<dbReference type="Proteomes" id="UP000011135">
    <property type="component" value="Unassembled WGS sequence"/>
</dbReference>
<dbReference type="Gene3D" id="3.40.50.1100">
    <property type="match status" value="2"/>
</dbReference>
<keyword evidence="9" id="KW-0456">Lyase</keyword>
<gene>
    <name evidence="15" type="ORF">C900_03816</name>
</gene>
<evidence type="ECO:0000256" key="3">
    <source>
        <dbReference type="ARBA" id="ARBA00005517"/>
    </source>
</evidence>
<evidence type="ECO:0000256" key="10">
    <source>
        <dbReference type="ARBA" id="ARBA00049144"/>
    </source>
</evidence>
<dbReference type="GO" id="GO:0030170">
    <property type="term" value="F:pyridoxal phosphate binding"/>
    <property type="evidence" value="ECO:0007669"/>
    <property type="project" value="InterPro"/>
</dbReference>
<dbReference type="RefSeq" id="WP_009581222.1">
    <property type="nucleotide sequence ID" value="NZ_AMZN01000055.1"/>
</dbReference>
<evidence type="ECO:0000256" key="5">
    <source>
        <dbReference type="ARBA" id="ARBA00018679"/>
    </source>
</evidence>
<dbReference type="CDD" id="cd01560">
    <property type="entry name" value="Thr-synth_2"/>
    <property type="match status" value="1"/>
</dbReference>
<comment type="similarity">
    <text evidence="3">Belongs to the threonine synthase family.</text>
</comment>
<dbReference type="InterPro" id="IPR051166">
    <property type="entry name" value="Threonine_Synthase"/>
</dbReference>
<organism evidence="15 16">
    <name type="scientific">Fulvivirga imtechensis AK7</name>
    <dbReference type="NCBI Taxonomy" id="1237149"/>
    <lineage>
        <taxon>Bacteria</taxon>
        <taxon>Pseudomonadati</taxon>
        <taxon>Bacteroidota</taxon>
        <taxon>Cytophagia</taxon>
        <taxon>Cytophagales</taxon>
        <taxon>Fulvivirgaceae</taxon>
        <taxon>Fulvivirga</taxon>
    </lineage>
</organism>
<dbReference type="InterPro" id="IPR037158">
    <property type="entry name" value="Thr_synth_N_sf"/>
</dbReference>
<comment type="pathway">
    <text evidence="2">Amino-acid biosynthesis; L-threonine biosynthesis; L-threonine from L-aspartate: step 5/5.</text>
</comment>
<dbReference type="PANTHER" id="PTHR42690">
    <property type="entry name" value="THREONINE SYNTHASE FAMILY MEMBER"/>
    <property type="match status" value="1"/>
</dbReference>
<dbReference type="PATRIC" id="fig|1237149.3.peg.3578"/>
<evidence type="ECO:0000256" key="9">
    <source>
        <dbReference type="ARBA" id="ARBA00023239"/>
    </source>
</evidence>
<dbReference type="Pfam" id="PF14821">
    <property type="entry name" value="Thr_synth_N"/>
    <property type="match status" value="1"/>
</dbReference>
<comment type="catalytic activity">
    <reaction evidence="10">
        <text>O-phospho-L-homoserine + H2O = L-threonine + phosphate</text>
        <dbReference type="Rhea" id="RHEA:10840"/>
        <dbReference type="ChEBI" id="CHEBI:15377"/>
        <dbReference type="ChEBI" id="CHEBI:43474"/>
        <dbReference type="ChEBI" id="CHEBI:57590"/>
        <dbReference type="ChEBI" id="CHEBI:57926"/>
        <dbReference type="EC" id="4.2.3.1"/>
    </reaction>
</comment>
<dbReference type="GO" id="GO:0009088">
    <property type="term" value="P:threonine biosynthetic process"/>
    <property type="evidence" value="ECO:0007669"/>
    <property type="project" value="UniProtKB-UniRule"/>
</dbReference>
<dbReference type="InterPro" id="IPR001926">
    <property type="entry name" value="TrpB-like_PALP"/>
</dbReference>
<keyword evidence="8 12" id="KW-0663">Pyridoxal phosphate</keyword>
<evidence type="ECO:0000256" key="8">
    <source>
        <dbReference type="ARBA" id="ARBA00022898"/>
    </source>
</evidence>
<keyword evidence="6" id="KW-0028">Amino-acid biosynthesis</keyword>
<keyword evidence="7" id="KW-0791">Threonine biosynthesis</keyword>
<dbReference type="InterPro" id="IPR004450">
    <property type="entry name" value="Thr_synthase-like"/>
</dbReference>
<dbReference type="PANTHER" id="PTHR42690:SF1">
    <property type="entry name" value="THREONINE SYNTHASE-LIKE 2"/>
    <property type="match status" value="1"/>
</dbReference>
<dbReference type="InterPro" id="IPR000634">
    <property type="entry name" value="Ser/Thr_deHydtase_PyrdxlP-BS"/>
</dbReference>
<evidence type="ECO:0000313" key="15">
    <source>
        <dbReference type="EMBL" id="ELR70131.1"/>
    </source>
</evidence>
<evidence type="ECO:0000256" key="6">
    <source>
        <dbReference type="ARBA" id="ARBA00022605"/>
    </source>
</evidence>
<proteinExistence type="inferred from homology"/>
<protein>
    <recommendedName>
        <fullName evidence="5 11">Threonine synthase</fullName>
        <ecNumber evidence="4 11">4.2.3.1</ecNumber>
    </recommendedName>
</protein>
<evidence type="ECO:0000256" key="11">
    <source>
        <dbReference type="NCBIfam" id="TIGR00260"/>
    </source>
</evidence>